<dbReference type="GO" id="GO:0006281">
    <property type="term" value="P:DNA repair"/>
    <property type="evidence" value="ECO:0007669"/>
    <property type="project" value="UniProtKB-KW"/>
</dbReference>
<dbReference type="SUPFAM" id="SSF52540">
    <property type="entry name" value="P-loop containing nucleoside triphosphate hydrolases"/>
    <property type="match status" value="2"/>
</dbReference>
<dbReference type="SUPFAM" id="SSF53098">
    <property type="entry name" value="Ribonuclease H-like"/>
    <property type="match status" value="1"/>
</dbReference>
<dbReference type="GO" id="GO:0016787">
    <property type="term" value="F:hydrolase activity"/>
    <property type="evidence" value="ECO:0007669"/>
    <property type="project" value="UniProtKB-KW"/>
</dbReference>
<dbReference type="PANTHER" id="PTHR46481:SF10">
    <property type="entry name" value="ZINC FINGER BED DOMAIN-CONTAINING PROTEIN 39"/>
    <property type="match status" value="1"/>
</dbReference>
<feature type="domain" description="BED-type" evidence="12">
    <location>
        <begin position="1266"/>
        <end position="1326"/>
    </location>
</feature>
<dbReference type="EMBL" id="JACDXP010000018">
    <property type="protein sequence ID" value="KAF6513168.1"/>
    <property type="molecule type" value="Genomic_DNA"/>
</dbReference>
<keyword evidence="10" id="KW-0227">DNA damage</keyword>
<feature type="compositionally biased region" description="Polar residues" evidence="11">
    <location>
        <begin position="442"/>
        <end position="452"/>
    </location>
</feature>
<dbReference type="InterPro" id="IPR046700">
    <property type="entry name" value="DUF6570"/>
</dbReference>
<dbReference type="InterPro" id="IPR025476">
    <property type="entry name" value="Helitron_helicase-like"/>
</dbReference>
<evidence type="ECO:0000256" key="1">
    <source>
        <dbReference type="ARBA" id="ARBA00004123"/>
    </source>
</evidence>
<evidence type="ECO:0000256" key="9">
    <source>
        <dbReference type="PROSITE-ProRule" id="PRU00027"/>
    </source>
</evidence>
<comment type="catalytic activity">
    <reaction evidence="10">
        <text>ATP + H2O = ADP + phosphate + H(+)</text>
        <dbReference type="Rhea" id="RHEA:13065"/>
        <dbReference type="ChEBI" id="CHEBI:15377"/>
        <dbReference type="ChEBI" id="CHEBI:15378"/>
        <dbReference type="ChEBI" id="CHEBI:30616"/>
        <dbReference type="ChEBI" id="CHEBI:43474"/>
        <dbReference type="ChEBI" id="CHEBI:456216"/>
        <dbReference type="EC" id="5.6.2.3"/>
    </reaction>
</comment>
<dbReference type="GO" id="GO:0005524">
    <property type="term" value="F:ATP binding"/>
    <property type="evidence" value="ECO:0007669"/>
    <property type="project" value="UniProtKB-KW"/>
</dbReference>
<dbReference type="GO" id="GO:0000723">
    <property type="term" value="P:telomere maintenance"/>
    <property type="evidence" value="ECO:0007669"/>
    <property type="project" value="InterPro"/>
</dbReference>
<dbReference type="Pfam" id="PF05970">
    <property type="entry name" value="PIF1"/>
    <property type="match status" value="1"/>
</dbReference>
<evidence type="ECO:0000313" key="14">
    <source>
        <dbReference type="Proteomes" id="UP000593570"/>
    </source>
</evidence>
<accession>A0A8H6LBH4</accession>
<dbReference type="InterPro" id="IPR027417">
    <property type="entry name" value="P-loop_NTPase"/>
</dbReference>
<keyword evidence="10" id="KW-0347">Helicase</keyword>
<evidence type="ECO:0000256" key="7">
    <source>
        <dbReference type="ARBA" id="ARBA00023163"/>
    </source>
</evidence>
<evidence type="ECO:0000256" key="10">
    <source>
        <dbReference type="RuleBase" id="RU363044"/>
    </source>
</evidence>
<dbReference type="PANTHER" id="PTHR46481">
    <property type="entry name" value="ZINC FINGER BED DOMAIN-CONTAINING PROTEIN 4"/>
    <property type="match status" value="1"/>
</dbReference>
<feature type="region of interest" description="Disordered" evidence="11">
    <location>
        <begin position="78"/>
        <end position="164"/>
    </location>
</feature>
<dbReference type="InterPro" id="IPR052035">
    <property type="entry name" value="ZnF_BED_domain_contain"/>
</dbReference>
<organism evidence="13 14">
    <name type="scientific">Fusarium oxysporum f. sp. conglutinans</name>
    <dbReference type="NCBI Taxonomy" id="100902"/>
    <lineage>
        <taxon>Eukaryota</taxon>
        <taxon>Fungi</taxon>
        <taxon>Dikarya</taxon>
        <taxon>Ascomycota</taxon>
        <taxon>Pezizomycotina</taxon>
        <taxon>Sordariomycetes</taxon>
        <taxon>Hypocreomycetidae</taxon>
        <taxon>Hypocreales</taxon>
        <taxon>Nectriaceae</taxon>
        <taxon>Fusarium</taxon>
        <taxon>Fusarium oxysporum species complex</taxon>
    </lineage>
</organism>
<dbReference type="GO" id="GO:0003677">
    <property type="term" value="F:DNA binding"/>
    <property type="evidence" value="ECO:0007669"/>
    <property type="project" value="UniProtKB-KW"/>
</dbReference>
<comment type="similarity">
    <text evidence="10">Belongs to the helicase family.</text>
</comment>
<proteinExistence type="inferred from homology"/>
<dbReference type="InterPro" id="IPR010285">
    <property type="entry name" value="DNA_helicase_pif1-like_DEAD"/>
</dbReference>
<comment type="caution">
    <text evidence="13">The sequence shown here is derived from an EMBL/GenBank/DDBJ whole genome shotgun (WGS) entry which is preliminary data.</text>
</comment>
<evidence type="ECO:0000256" key="6">
    <source>
        <dbReference type="ARBA" id="ARBA00023125"/>
    </source>
</evidence>
<keyword evidence="10" id="KW-0067">ATP-binding</keyword>
<dbReference type="GO" id="GO:0043139">
    <property type="term" value="F:5'-3' DNA helicase activity"/>
    <property type="evidence" value="ECO:0007669"/>
    <property type="project" value="UniProtKB-EC"/>
</dbReference>
<dbReference type="PROSITE" id="PS50808">
    <property type="entry name" value="ZF_BED"/>
    <property type="match status" value="1"/>
</dbReference>
<keyword evidence="10" id="KW-0233">DNA recombination</keyword>
<evidence type="ECO:0000256" key="8">
    <source>
        <dbReference type="ARBA" id="ARBA00023242"/>
    </source>
</evidence>
<feature type="compositionally biased region" description="Basic residues" evidence="11">
    <location>
        <begin position="91"/>
        <end position="100"/>
    </location>
</feature>
<keyword evidence="2" id="KW-0479">Metal-binding</keyword>
<keyword evidence="5" id="KW-0805">Transcription regulation</keyword>
<keyword evidence="6" id="KW-0238">DNA-binding</keyword>
<gene>
    <name evidence="13" type="ORF">HZS61_007426</name>
</gene>
<evidence type="ECO:0000259" key="12">
    <source>
        <dbReference type="PROSITE" id="PS50808"/>
    </source>
</evidence>
<keyword evidence="4" id="KW-0862">Zinc</keyword>
<dbReference type="GO" id="GO:0005634">
    <property type="term" value="C:nucleus"/>
    <property type="evidence" value="ECO:0007669"/>
    <property type="project" value="UniProtKB-SubCell"/>
</dbReference>
<evidence type="ECO:0000256" key="2">
    <source>
        <dbReference type="ARBA" id="ARBA00022723"/>
    </source>
</evidence>
<dbReference type="InterPro" id="IPR003656">
    <property type="entry name" value="Znf_BED"/>
</dbReference>
<keyword evidence="10" id="KW-0547">Nucleotide-binding</keyword>
<evidence type="ECO:0000256" key="11">
    <source>
        <dbReference type="SAM" id="MobiDB-lite"/>
    </source>
</evidence>
<evidence type="ECO:0000313" key="13">
    <source>
        <dbReference type="EMBL" id="KAF6513168.1"/>
    </source>
</evidence>
<dbReference type="InterPro" id="IPR012337">
    <property type="entry name" value="RNaseH-like_sf"/>
</dbReference>
<dbReference type="GO" id="GO:0006310">
    <property type="term" value="P:DNA recombination"/>
    <property type="evidence" value="ECO:0007669"/>
    <property type="project" value="UniProtKB-KW"/>
</dbReference>
<dbReference type="Pfam" id="PF20209">
    <property type="entry name" value="DUF6570"/>
    <property type="match status" value="1"/>
</dbReference>
<feature type="region of interest" description="Disordered" evidence="11">
    <location>
        <begin position="439"/>
        <end position="464"/>
    </location>
</feature>
<keyword evidence="7" id="KW-0804">Transcription</keyword>
<dbReference type="Gene3D" id="3.40.50.300">
    <property type="entry name" value="P-loop containing nucleotide triphosphate hydrolases"/>
    <property type="match status" value="1"/>
</dbReference>
<sequence>METESLSDLFRRLDARNRENVALAGLGIRTSADIFEAIQSQYEHSRSQRNEAYGGSVVSPALVDLGIRTSADILEALNEENGQKSGDMSSRRRHRLHRKPGIMSSGQGQVVDSAEGTVENGPQEEPRHRSELKRSGPRSDDGQLPHKRPRTVERQERSESEQVQDLANVLGVLEEDFAEKERLSDDQTWCTPVSHERKAKTVEEFYKAFHDMRTLPVLTCMFCYRKHSRAELQYVDWDWWVANTIEKRDGSPFKCVQCFPVGQKILGRADCVRHLGRGALSAAARLHTQLGCEDMFPDELKDLTPVEEKLIALNSCYGFITKYSRPDGHRQSARYPKHIKGHITVFPSSVQELAENVLPHPLLKVLNEIHVSWQGSKKPVPSDLSALLSVRRRVVEKALLWLKRHNPLYAEININTAELRSWDSPPHGVPSQIYDRLERNEPSAQEKSQTGQLVPPTERGLDDEGRVDIREVLATLGQGNDWEASHEVLAEPSNEDGDAAVGMVHEISSSGMFALDGGPNVAESEKLRYVGDALNGQDPHDKAGGSVLTGSAEVRQGHTSEPYILVSRGEDFADSFDPRFFAKTFPTLLPLGDGGPRQAEESIDNGVLEENRNVEADIRVGGLISSRNMTLETWAKVVLQRHGGRFATHHIFSFLVFNMGVRSRNRRVSMLSVTRKNFPEVQRIVRSLTAERLQLAKAELETVGRTDDEDVKQLLKSLSLYGFRQPMSRESRLSMRRKIKSDIIRDGIPAIWFTLNPNDITNPVKLKLAAYRKRDPDEAEAFLTSLDLAYKRTRLAISDPLSSAIFFHREVTMFFNHYVNTGKESVFGRISRYFGAVETNERGSLHMHGLLWLHGNMHLTSILRDVEGEDKAAYRERIIQQQFAAAFDEEANFCAGATQIHTHSPTCVKYAIRGRGKRRDPCRFKAPWRLAERTAFTDEGVLQIRRTHSMVNRWNKAMAVGLRHNHDVSFIATQCKTLAIVFYVTNYATKVEDPVWKRVAAAAGLFPDTDEPIVDHSQAGNVDRGQNQTRHFLMKVANRIFTERALSQVEVVAHLLGYPTEFASNDAWAFLNVSSLYWHIFRLWRHLRRESGMEVADEPLEETVFLEEGGERISPVQAYPHRGKLLEGLSLYDYMSIVKLKRKGKGAGTRGEVQLDRSWHPSQIWVQALRKPGEHAVVCFDGYLSQTPSEPLGSTLPSTPTSVSTPTDILVLDDGASTPTIADERQIPTSSQCVFPINWDKIRYNGKPVPSIRYRQPHKRTLNSKLQPSAIYKHGAQLTTDGDNKYWLCKYCHIRGHHHTALFSSESTTSVIYHLKHQHKLEDFGYQAALSNPFSMAKGTTNPTSYLGGRRSVFNDLQFKDDFIDWVIDLDLTFRQVTHQRTHEIFTNHLEDIGKILPKSPSALSNWIKEKWVGDAGRRVWLVEKLHVATSKIHISVDAWTSEEGTNYLAVVAHFLDESHKLQTALLDLPPLKGPHSGENLAKALSKVIDFYDISTVIGFFMMDNAGNNDTCIQELAKQYPAIKLQSRLRCVGHMLNLIVKALLFGQGVSKMEQQLRGASDEERFEIWRKQSFIGKLHNFCVWVNRSDQRRELLKQYVLTAYDEGSIECLYTRVLVDGGIRWNSAYAMIERALKLRHAIDLFFLNYNHIGKEYDISQDMLTPQDWIDLEHFLGILKPFKDLTKRMEGRANKAGLEGSHGSLYETIESLDVLFKELQEAGKFADNHPEVVSTYYSYAIDTARVKLEEYFGLTDATPAYRCAVALHPANKFTYFELEWSHNKQWISEAKRVVREVYAQYEEAAAKTGTIGAQPQEKVIDDNDVALDPLQQARKRRQRLAATAASGSRGNKRIKLTSELDEFMARANKADVEVEDPLEWWVCHASDYPILSKMAFDLFSCPAMSAECERVFSQTKKVITDERNRLKSDTVAALECQKHLLRTGMAERPSSEAAEMPWQEHVKSIKSQQTSASREKEKMIQGIQTQPDSDTAGHEPTVYNMLNGFGEHEIRLTATDAETLGRCVRPSTTIQFGPSTSFSEVGRQLSRPFTLNRKQGIALWLICRQLDRVRRDESGTPQLCQFIGGEGGTGKSRIIAAITELFASKGISHRLLVTATSGTAAANIDGVTIHSACGFSKDTAPRGGRGSDVDGFAASSSASLRVDGRSTAQWQEKWLLIIDEVSMLGARTLYVVNEQLRKLRGRAQDFGGIPIILFCGDFHQFRPVQERSILLPSTAISWDEEKTFKAEQRYQHDRAHALWNKFTTVIMLDEQVRAASDPQLQRLLTRVRHGVQDRSDMDLLNRTCYKENRRIVWESGLTVVTPLNRNRWNLNIEASLCFRKERQSQLRIFVSEHRWKEGEPTEEEAVMMLSQGDDSAVPVPAIFMFVPGMPVVVNKNTHQGLKLVNGASYMALDVIVDKAHPGYRVNEETILHFGPPAGIVLASETTRDFHFVGMPAGTILLTPVSTMIECQKKRPWQRKNVSRRGLPCAAAFACTDYKVQSKTLDRVVLELRGARTTNIGGEPVPAQCDPYSLYVQLSRCRTIEGITLLSEVRERDFVGNRVPENMVAAEEKLENLSDKTIRDAACWDWSEQNY</sequence>
<keyword evidence="10" id="KW-0234">DNA repair</keyword>
<dbReference type="Pfam" id="PF14214">
    <property type="entry name" value="Helitron_like_N"/>
    <property type="match status" value="1"/>
</dbReference>
<dbReference type="InterPro" id="IPR008906">
    <property type="entry name" value="HATC_C_dom"/>
</dbReference>
<dbReference type="EC" id="5.6.2.3" evidence="10"/>
<evidence type="ECO:0000256" key="4">
    <source>
        <dbReference type="ARBA" id="ARBA00022833"/>
    </source>
</evidence>
<keyword evidence="10" id="KW-0378">Hydrolase</keyword>
<comment type="subcellular location">
    <subcellularLocation>
        <location evidence="1">Nucleus</location>
    </subcellularLocation>
</comment>
<dbReference type="GO" id="GO:0008270">
    <property type="term" value="F:zinc ion binding"/>
    <property type="evidence" value="ECO:0007669"/>
    <property type="project" value="UniProtKB-KW"/>
</dbReference>
<protein>
    <recommendedName>
        <fullName evidence="10">ATP-dependent DNA helicase</fullName>
        <ecNumber evidence="10">5.6.2.3</ecNumber>
    </recommendedName>
</protein>
<evidence type="ECO:0000256" key="3">
    <source>
        <dbReference type="ARBA" id="ARBA00022771"/>
    </source>
</evidence>
<feature type="compositionally biased region" description="Basic and acidic residues" evidence="11">
    <location>
        <begin position="124"/>
        <end position="160"/>
    </location>
</feature>
<name>A0A8H6LBH4_FUSOX</name>
<keyword evidence="8" id="KW-0539">Nucleus</keyword>
<keyword evidence="3 9" id="KW-0863">Zinc-finger</keyword>
<dbReference type="Pfam" id="PF05699">
    <property type="entry name" value="Dimer_Tnp_hAT"/>
    <property type="match status" value="1"/>
</dbReference>
<dbReference type="GO" id="GO:0046983">
    <property type="term" value="F:protein dimerization activity"/>
    <property type="evidence" value="ECO:0007669"/>
    <property type="project" value="InterPro"/>
</dbReference>
<comment type="cofactor">
    <cofactor evidence="10">
        <name>Mg(2+)</name>
        <dbReference type="ChEBI" id="CHEBI:18420"/>
    </cofactor>
</comment>
<dbReference type="Proteomes" id="UP000593570">
    <property type="component" value="Unassembled WGS sequence"/>
</dbReference>
<reference evidence="13 14" key="1">
    <citation type="journal article" date="2020" name="bioRxiv">
        <title>A chromosome-scale genome assembly for the Fusarium oxysporum strain Fo5176 to establish a model Arabidopsis-fungal pathosystem.</title>
        <authorList>
            <person name="Fokkens L."/>
            <person name="Guo L."/>
            <person name="Dora S."/>
            <person name="Wang B."/>
            <person name="Ye K."/>
            <person name="Sanchez-Rodriguez C."/>
            <person name="Croll D."/>
        </authorList>
    </citation>
    <scope>NUCLEOTIDE SEQUENCE [LARGE SCALE GENOMIC DNA]</scope>
    <source>
        <strain evidence="13 14">Fo5176</strain>
    </source>
</reference>
<evidence type="ECO:0000256" key="5">
    <source>
        <dbReference type="ARBA" id="ARBA00023015"/>
    </source>
</evidence>